<name>A0A8C4QQV3_EPTBU</name>
<evidence type="ECO:0000256" key="1">
    <source>
        <dbReference type="ARBA" id="ARBA00004141"/>
    </source>
</evidence>
<dbReference type="InterPro" id="IPR029044">
    <property type="entry name" value="Nucleotide-diphossugar_trans"/>
</dbReference>
<dbReference type="Proteomes" id="UP000694388">
    <property type="component" value="Unplaced"/>
</dbReference>
<feature type="transmembrane region" description="Helical" evidence="8">
    <location>
        <begin position="1027"/>
        <end position="1051"/>
    </location>
</feature>
<feature type="transmembrane region" description="Helical" evidence="8">
    <location>
        <begin position="642"/>
        <end position="663"/>
    </location>
</feature>
<evidence type="ECO:0000313" key="10">
    <source>
        <dbReference type="Proteomes" id="UP000694388"/>
    </source>
</evidence>
<dbReference type="PANTHER" id="PTHR22914">
    <property type="entry name" value="CHITIN SYNTHASE"/>
    <property type="match status" value="1"/>
</dbReference>
<evidence type="ECO:0000256" key="5">
    <source>
        <dbReference type="ARBA" id="ARBA00022989"/>
    </source>
</evidence>
<dbReference type="GO" id="GO:0016020">
    <property type="term" value="C:membrane"/>
    <property type="evidence" value="ECO:0007669"/>
    <property type="project" value="UniProtKB-SubCell"/>
</dbReference>
<dbReference type="SUPFAM" id="SSF53448">
    <property type="entry name" value="Nucleotide-diphospho-sugar transferases"/>
    <property type="match status" value="1"/>
</dbReference>
<dbReference type="OMA" id="SIHIFEV"/>
<keyword evidence="5 8" id="KW-1133">Transmembrane helix</keyword>
<evidence type="ECO:0000256" key="8">
    <source>
        <dbReference type="SAM" id="Phobius"/>
    </source>
</evidence>
<dbReference type="GO" id="GO:0006031">
    <property type="term" value="P:chitin biosynthetic process"/>
    <property type="evidence" value="ECO:0007669"/>
    <property type="project" value="TreeGrafter"/>
</dbReference>
<feature type="transmembrane region" description="Helical" evidence="8">
    <location>
        <begin position="700"/>
        <end position="721"/>
    </location>
</feature>
<feature type="transmembrane region" description="Helical" evidence="8">
    <location>
        <begin position="99"/>
        <end position="119"/>
    </location>
</feature>
<keyword evidence="10" id="KW-1185">Reference proteome</keyword>
<keyword evidence="3" id="KW-0808">Transferase</keyword>
<feature type="transmembrane region" description="Helical" evidence="8">
    <location>
        <begin position="1071"/>
        <end position="1095"/>
    </location>
</feature>
<dbReference type="InterPro" id="IPR004835">
    <property type="entry name" value="Chitin_synth"/>
</dbReference>
<feature type="transmembrane region" description="Helical" evidence="8">
    <location>
        <begin position="675"/>
        <end position="694"/>
    </location>
</feature>
<organism evidence="9 10">
    <name type="scientific">Eptatretus burgeri</name>
    <name type="common">Inshore hagfish</name>
    <dbReference type="NCBI Taxonomy" id="7764"/>
    <lineage>
        <taxon>Eukaryota</taxon>
        <taxon>Metazoa</taxon>
        <taxon>Chordata</taxon>
        <taxon>Craniata</taxon>
        <taxon>Vertebrata</taxon>
        <taxon>Cyclostomata</taxon>
        <taxon>Myxini</taxon>
        <taxon>Myxiniformes</taxon>
        <taxon>Myxinidae</taxon>
        <taxon>Eptatretinae</taxon>
        <taxon>Eptatretus</taxon>
    </lineage>
</organism>
<feature type="transmembrane region" description="Helical" evidence="8">
    <location>
        <begin position="34"/>
        <end position="52"/>
    </location>
</feature>
<keyword evidence="4 8" id="KW-0812">Transmembrane</keyword>
<dbReference type="Ensembl" id="ENSEBUT00000019806.1">
    <property type="protein sequence ID" value="ENSEBUP00000019232.1"/>
    <property type="gene ID" value="ENSEBUG00000011941.1"/>
</dbReference>
<feature type="transmembrane region" description="Helical" evidence="8">
    <location>
        <begin position="255"/>
        <end position="276"/>
    </location>
</feature>
<accession>A0A8C4QQV3</accession>
<evidence type="ECO:0000313" key="9">
    <source>
        <dbReference type="Ensembl" id="ENSEBUP00000019189.1"/>
    </source>
</evidence>
<dbReference type="GO" id="GO:0071944">
    <property type="term" value="C:cell periphery"/>
    <property type="evidence" value="ECO:0007669"/>
    <property type="project" value="TreeGrafter"/>
</dbReference>
<feature type="transmembrane region" description="Helical" evidence="8">
    <location>
        <begin position="612"/>
        <end position="630"/>
    </location>
</feature>
<evidence type="ECO:0000256" key="4">
    <source>
        <dbReference type="ARBA" id="ARBA00022692"/>
    </source>
</evidence>
<proteinExistence type="predicted"/>
<dbReference type="Gene3D" id="3.90.550.10">
    <property type="entry name" value="Spore Coat Polysaccharide Biosynthesis Protein SpsA, Chain A"/>
    <property type="match status" value="1"/>
</dbReference>
<dbReference type="EC" id="2.4.1.16" evidence="2"/>
<keyword evidence="3" id="KW-0328">Glycosyltransferase</keyword>
<keyword evidence="7" id="KW-0175">Coiled coil</keyword>
<evidence type="ECO:0000256" key="7">
    <source>
        <dbReference type="SAM" id="Coils"/>
    </source>
</evidence>
<comment type="subcellular location">
    <subcellularLocation>
        <location evidence="1">Membrane</location>
        <topology evidence="1">Multi-pass membrane protein</topology>
    </subcellularLocation>
</comment>
<dbReference type="Ensembl" id="ENSEBUT00000019765.1">
    <property type="protein sequence ID" value="ENSEBUP00000019189.1"/>
    <property type="gene ID" value="ENSEBUG00000011941.1"/>
</dbReference>
<reference evidence="9" key="1">
    <citation type="submission" date="2025-05" db="UniProtKB">
        <authorList>
            <consortium name="Ensembl"/>
        </authorList>
    </citation>
    <scope>IDENTIFICATION</scope>
</reference>
<evidence type="ECO:0000256" key="2">
    <source>
        <dbReference type="ARBA" id="ARBA00012543"/>
    </source>
</evidence>
<dbReference type="GeneTree" id="ENSGT00530000064569"/>
<feature type="transmembrane region" description="Helical" evidence="8">
    <location>
        <begin position="765"/>
        <end position="784"/>
    </location>
</feature>
<dbReference type="GO" id="GO:0004100">
    <property type="term" value="F:chitin synthase activity"/>
    <property type="evidence" value="ECO:0007669"/>
    <property type="project" value="UniProtKB-EC"/>
</dbReference>
<evidence type="ECO:0000256" key="6">
    <source>
        <dbReference type="ARBA" id="ARBA00023136"/>
    </source>
</evidence>
<feature type="transmembrane region" description="Helical" evidence="8">
    <location>
        <begin position="72"/>
        <end position="93"/>
    </location>
</feature>
<protein>
    <recommendedName>
        <fullName evidence="2">chitin synthase</fullName>
        <ecNumber evidence="2">2.4.1.16</ecNumber>
    </recommendedName>
</protein>
<sequence length="1171" mass="134677">MLFLLVLGSSTVSMLCLLSLEMFAKETTQPGERLFLLWNLSLLLIFPSLISLMKSSWKLAFKTDSKANTAIITKMCVMEFLAALGNALIVLLGMPCNDIISNLMVLGGVTLVPAMLQVIDTCRTKCKSISQVISIIGLILCLLGFALYGTCAFVREDQQDSTNIRVSLLFFGLVLKSVAWWENFWPNKNYASDCEENINSVTLHTANFLGSLIHIAVTVIVIFSVVAILTVKWYYNHDTGAKLLLNAWQMASPAAYAPTPGAVWWLGLMMVTFHVWKRQTQRMEKTREMFVRRIYDTLCVAADMLLNRRCNEEYIQMKKYESLVDVDIYPCATMWHETQDEMTRIMTSIFKLDKQQVRFTLERTIFQQQKYEELRNGMGIPESERPNIPLNYHGKLMKTKYGARLVFKMPYNNKLYVHLKDKDLIRHKKRWSQVMYMYYILGWKPSSIINKEARKRRREHTYILALDGDTEFQPSAVSMLVDCLRRNPHVGATCGRIHPTGIGPLVWYQKFEYAIGHWLQKTAEHVLGCVLCSPGCFSLFRGTAVMDKNVLKPYTTVAGSASEHLQYDQGEDRWLCTLMLQRGWRVEYCSAADAYTNAPQYFNEFYNQRRRWVPSALVSVFDLLHTAARTTRQNASISTPYVMYQVFYTASSLLGPASVCLLISGALHYLFDLNVNVSIVLSVIPPAFFLLICFKTKESVQLSLALVLTIFYCFFTLTSMLKISTDMVDNGRVSVMGIFFLVLIIIHVATALFHPKEFFCIIHGFIYAICAPSGYLILLIYSLVNMNNVSWGTREIKPPDESTAVIENEDNKAKNKWPWQRRLYTHEPKTPTASVLLLQEESARHSSITQKDISDDSNACFDCVEHAEEEYQTLLLKYQELKERLEALVETARNIVVQYEDETFLEDNNIPEDYADLKEKYDELMKRNDDLEKEYEDVEEYFTNIATLNKGEGVVTGYSRRNLTSRRHAMTAETLYQDFNEEVEEELQGEMNFWDFLIKKYLEPLNEDKKRKEHVQKELISLRNKATFIYMIINILWLLATLVLEGLGSIIEIPLSKSVHNGTTEVETLQIPPLAFMFLVVFPTMLILQFFTMVYHRVYTLLHIISFGHSPKNGKMDGYENEGFETGDILSNEQLSTPEENSTTIALSNRRSIHIFEVYNEDSESDLEIQL</sequence>
<feature type="coiled-coil region" evidence="7">
    <location>
        <begin position="864"/>
        <end position="941"/>
    </location>
</feature>
<evidence type="ECO:0000256" key="3">
    <source>
        <dbReference type="ARBA" id="ARBA00022676"/>
    </source>
</evidence>
<dbReference type="CDD" id="cd04190">
    <property type="entry name" value="Chitin_synth_C"/>
    <property type="match status" value="1"/>
</dbReference>
<feature type="transmembrane region" description="Helical" evidence="8">
    <location>
        <begin position="733"/>
        <end position="753"/>
    </location>
</feature>
<dbReference type="Ensembl" id="ENSEBUT00000019852.1">
    <property type="protein sequence ID" value="ENSEBUP00000019276.1"/>
    <property type="gene ID" value="ENSEBUG00000011941.1"/>
</dbReference>
<dbReference type="Pfam" id="PF03142">
    <property type="entry name" value="Chitin_synth_2"/>
    <property type="match status" value="1"/>
</dbReference>
<feature type="transmembrane region" description="Helical" evidence="8">
    <location>
        <begin position="131"/>
        <end position="150"/>
    </location>
</feature>
<feature type="transmembrane region" description="Helical" evidence="8">
    <location>
        <begin position="212"/>
        <end position="235"/>
    </location>
</feature>
<feature type="transmembrane region" description="Helical" evidence="8">
    <location>
        <begin position="162"/>
        <end position="181"/>
    </location>
</feature>
<dbReference type="PANTHER" id="PTHR22914:SF42">
    <property type="entry name" value="CHITIN SYNTHASE"/>
    <property type="match status" value="1"/>
</dbReference>
<keyword evidence="6 8" id="KW-0472">Membrane</keyword>
<dbReference type="AlphaFoldDB" id="A0A8C4QQV3"/>